<evidence type="ECO:0000313" key="4">
    <source>
        <dbReference type="Proteomes" id="UP000000998"/>
    </source>
</evidence>
<dbReference type="InterPro" id="IPR009875">
    <property type="entry name" value="PilZ_domain"/>
</dbReference>
<evidence type="ECO:0000313" key="3">
    <source>
        <dbReference type="EMBL" id="ABM18832.1"/>
    </source>
</evidence>
<sequence length="219" mass="24851">MPGLLPAIGKLLNCSIINKNPSGDRMPSQNKTPPSGDSQRERREFFRIEDRIGLEVRRLDDARAGDDPFNSSPLEALKAEFRRLDQDVRAHLASLAERDRLLAGLVKSLNSKVDTLARIIAFEQNPLQPEDWQDVTLSEGGLSFSWPTAAFDAGDRLAVRMTLPPELYQPRAIAEVLDTEQDNQGGTRVHTLFVELDDSDRQQIARHVMRWQIRQRQKE</sequence>
<dbReference type="Proteomes" id="UP000000998">
    <property type="component" value="Chromosome"/>
</dbReference>
<organism evidence="3 4">
    <name type="scientific">Marinobacter nauticus (strain ATCC 700491 / DSM 11845 / VT8)</name>
    <name type="common">Marinobacter aquaeolei</name>
    <dbReference type="NCBI Taxonomy" id="351348"/>
    <lineage>
        <taxon>Bacteria</taxon>
        <taxon>Pseudomonadati</taxon>
        <taxon>Pseudomonadota</taxon>
        <taxon>Gammaproteobacteria</taxon>
        <taxon>Pseudomonadales</taxon>
        <taxon>Marinobacteraceae</taxon>
        <taxon>Marinobacter</taxon>
    </lineage>
</organism>
<proteinExistence type="predicted"/>
<dbReference type="KEGG" id="maq:Maqu_1748"/>
<reference evidence="4" key="1">
    <citation type="journal article" date="2011" name="Appl. Environ. Microbiol.">
        <title>Genomic potential of Marinobacter aquaeolei, a biogeochemical 'opportunitroph'.</title>
        <authorList>
            <person name="Singer E."/>
            <person name="Webb E.A."/>
            <person name="Nelson W.C."/>
            <person name="Heidelberg J.F."/>
            <person name="Ivanova N."/>
            <person name="Pati A."/>
            <person name="Edwards K.J."/>
        </authorList>
    </citation>
    <scope>NUCLEOTIDE SEQUENCE [LARGE SCALE GENOMIC DNA]</scope>
    <source>
        <strain evidence="4">ATCC 700491 / DSM 11845 / VT8</strain>
    </source>
</reference>
<dbReference type="STRING" id="351348.Maqu_1748"/>
<feature type="region of interest" description="Disordered" evidence="1">
    <location>
        <begin position="18"/>
        <end position="42"/>
    </location>
</feature>
<protein>
    <recommendedName>
        <fullName evidence="2">PilZ domain-containing protein</fullName>
    </recommendedName>
</protein>
<dbReference type="Pfam" id="PF07238">
    <property type="entry name" value="PilZ"/>
    <property type="match status" value="1"/>
</dbReference>
<evidence type="ECO:0000259" key="2">
    <source>
        <dbReference type="Pfam" id="PF07238"/>
    </source>
</evidence>
<feature type="compositionally biased region" description="Polar residues" evidence="1">
    <location>
        <begin position="18"/>
        <end position="37"/>
    </location>
</feature>
<dbReference type="AlphaFoldDB" id="A1U1G3"/>
<dbReference type="GO" id="GO:0035438">
    <property type="term" value="F:cyclic-di-GMP binding"/>
    <property type="evidence" value="ECO:0007669"/>
    <property type="project" value="InterPro"/>
</dbReference>
<dbReference type="EMBL" id="CP000514">
    <property type="protein sequence ID" value="ABM18832.1"/>
    <property type="molecule type" value="Genomic_DNA"/>
</dbReference>
<evidence type="ECO:0000256" key="1">
    <source>
        <dbReference type="SAM" id="MobiDB-lite"/>
    </source>
</evidence>
<name>A1U1G3_MARN8</name>
<feature type="domain" description="PilZ" evidence="2">
    <location>
        <begin position="136"/>
        <end position="209"/>
    </location>
</feature>
<accession>A1U1G3</accession>
<gene>
    <name evidence="3" type="ordered locus">Maqu_1748</name>
</gene>
<dbReference type="eggNOG" id="ENOG50330RV">
    <property type="taxonomic scope" value="Bacteria"/>
</dbReference>
<dbReference type="HOGENOM" id="CLU_095677_0_0_6"/>